<keyword evidence="7" id="KW-0175">Coiled coil</keyword>
<feature type="signal peptide" evidence="8">
    <location>
        <begin position="1"/>
        <end position="21"/>
    </location>
</feature>
<dbReference type="PATRIC" id="fig|1121338.3.peg.1737"/>
<dbReference type="OrthoDB" id="14196at2"/>
<dbReference type="PANTHER" id="PTHR47245">
    <property type="entry name" value="PEPTIDYLPROLYL ISOMERASE"/>
    <property type="match status" value="1"/>
</dbReference>
<comment type="caution">
    <text evidence="10">The sequence shown here is derived from an EMBL/GenBank/DDBJ whole genome shotgun (WGS) entry which is preliminary data.</text>
</comment>
<evidence type="ECO:0000256" key="5">
    <source>
        <dbReference type="ARBA" id="ARBA00023235"/>
    </source>
</evidence>
<organism evidence="10 11">
    <name type="scientific">Clostridium tepidiprofundi DSM 19306</name>
    <dbReference type="NCBI Taxonomy" id="1121338"/>
    <lineage>
        <taxon>Bacteria</taxon>
        <taxon>Bacillati</taxon>
        <taxon>Bacillota</taxon>
        <taxon>Clostridia</taxon>
        <taxon>Eubacteriales</taxon>
        <taxon>Clostridiaceae</taxon>
        <taxon>Clostridium</taxon>
    </lineage>
</organism>
<accession>A0A151B379</accession>
<evidence type="ECO:0000313" key="10">
    <source>
        <dbReference type="EMBL" id="KYH34365.1"/>
    </source>
</evidence>
<keyword evidence="3 8" id="KW-0732">Signal</keyword>
<proteinExistence type="predicted"/>
<comment type="catalytic activity">
    <reaction evidence="1">
        <text>[protein]-peptidylproline (omega=180) = [protein]-peptidylproline (omega=0)</text>
        <dbReference type="Rhea" id="RHEA:16237"/>
        <dbReference type="Rhea" id="RHEA-COMP:10747"/>
        <dbReference type="Rhea" id="RHEA-COMP:10748"/>
        <dbReference type="ChEBI" id="CHEBI:83833"/>
        <dbReference type="ChEBI" id="CHEBI:83834"/>
        <dbReference type="EC" id="5.2.1.8"/>
    </reaction>
</comment>
<name>A0A151B379_9CLOT</name>
<dbReference type="InterPro" id="IPR050245">
    <property type="entry name" value="PrsA_foldase"/>
</dbReference>
<dbReference type="STRING" id="1121338.CLTEP_16890"/>
<dbReference type="InterPro" id="IPR027304">
    <property type="entry name" value="Trigger_fact/SurA_dom_sf"/>
</dbReference>
<dbReference type="EC" id="5.2.1.8" evidence="2"/>
<sequence>MKNIKKLVSLALAGMVIASFTGCNMITKTKEGIRNSVVAKVNGHKITRGQVDDRLEGVLSSLEKKYGDDYEKLPEVKKYLKSQRMQTLDEMIANVIIEDKGTELKIVPSEEKIKEDMKKERERIKEEANKQVDSLKKLYKDEEDFKKYLKLRNVTEKELREPKGITDDLVRANVINKIVYDNITKNVTVTDKDVKDYYEANKESFQEGENKAHIAHILVKTKEEADKIKKELDEGKDFANIAKEKSLDVATKDKGGDLGWINYKDMKQGMVFMLAAKTMNKGEVSQPIQEKDGWHILKVIDKKIYTPKPFNDVKDNIKKVLISQKKNKLWQDSFSKWKKEAKVKKYESNL</sequence>
<evidence type="ECO:0000256" key="2">
    <source>
        <dbReference type="ARBA" id="ARBA00013194"/>
    </source>
</evidence>
<protein>
    <recommendedName>
        <fullName evidence="2">peptidylprolyl isomerase</fullName>
        <ecNumber evidence="2">5.2.1.8</ecNumber>
    </recommendedName>
</protein>
<keyword evidence="11" id="KW-1185">Reference proteome</keyword>
<dbReference type="NCBIfam" id="NF000809">
    <property type="entry name" value="PRK00059.1"/>
    <property type="match status" value="1"/>
</dbReference>
<dbReference type="PROSITE" id="PS51257">
    <property type="entry name" value="PROKAR_LIPOPROTEIN"/>
    <property type="match status" value="1"/>
</dbReference>
<evidence type="ECO:0000256" key="6">
    <source>
        <dbReference type="PROSITE-ProRule" id="PRU00278"/>
    </source>
</evidence>
<keyword evidence="4 6" id="KW-0697">Rotamase</keyword>
<evidence type="ECO:0000256" key="1">
    <source>
        <dbReference type="ARBA" id="ARBA00000971"/>
    </source>
</evidence>
<feature type="coiled-coil region" evidence="7">
    <location>
        <begin position="107"/>
        <end position="145"/>
    </location>
</feature>
<dbReference type="SUPFAM" id="SSF54534">
    <property type="entry name" value="FKBP-like"/>
    <property type="match status" value="1"/>
</dbReference>
<dbReference type="SUPFAM" id="SSF109998">
    <property type="entry name" value="Triger factor/SurA peptide-binding domain-like"/>
    <property type="match status" value="1"/>
</dbReference>
<dbReference type="RefSeq" id="WP_066825319.1">
    <property type="nucleotide sequence ID" value="NZ_LTBA01000018.1"/>
</dbReference>
<evidence type="ECO:0000313" key="11">
    <source>
        <dbReference type="Proteomes" id="UP000075531"/>
    </source>
</evidence>
<dbReference type="PANTHER" id="PTHR47245:SF1">
    <property type="entry name" value="FOLDASE PROTEIN PRSA"/>
    <property type="match status" value="1"/>
</dbReference>
<dbReference type="Proteomes" id="UP000075531">
    <property type="component" value="Unassembled WGS sequence"/>
</dbReference>
<dbReference type="Pfam" id="PF13624">
    <property type="entry name" value="SurA_N_3"/>
    <property type="match status" value="1"/>
</dbReference>
<dbReference type="InterPro" id="IPR000297">
    <property type="entry name" value="PPIase_PpiC"/>
</dbReference>
<reference evidence="10 11" key="1">
    <citation type="submission" date="2016-02" db="EMBL/GenBank/DDBJ databases">
        <title>Genome sequence of Clostridium tepidiprofundi DSM 19306.</title>
        <authorList>
            <person name="Poehlein A."/>
            <person name="Daniel R."/>
        </authorList>
    </citation>
    <scope>NUCLEOTIDE SEQUENCE [LARGE SCALE GENOMIC DNA]</scope>
    <source>
        <strain evidence="10 11">DSM 19306</strain>
    </source>
</reference>
<keyword evidence="5 6" id="KW-0413">Isomerase</keyword>
<dbReference type="GO" id="GO:0003755">
    <property type="term" value="F:peptidyl-prolyl cis-trans isomerase activity"/>
    <property type="evidence" value="ECO:0007669"/>
    <property type="project" value="UniProtKB-KW"/>
</dbReference>
<gene>
    <name evidence="10" type="primary">prsA3</name>
    <name evidence="10" type="ORF">CLTEP_16890</name>
</gene>
<dbReference type="AlphaFoldDB" id="A0A151B379"/>
<feature type="domain" description="PpiC" evidence="9">
    <location>
        <begin position="209"/>
        <end position="301"/>
    </location>
</feature>
<dbReference type="Gene3D" id="3.10.50.40">
    <property type="match status" value="1"/>
</dbReference>
<evidence type="ECO:0000259" key="9">
    <source>
        <dbReference type="PROSITE" id="PS50198"/>
    </source>
</evidence>
<dbReference type="PROSITE" id="PS50198">
    <property type="entry name" value="PPIC_PPIASE_2"/>
    <property type="match status" value="1"/>
</dbReference>
<dbReference type="Pfam" id="PF13145">
    <property type="entry name" value="Rotamase_2"/>
    <property type="match status" value="1"/>
</dbReference>
<evidence type="ECO:0000256" key="4">
    <source>
        <dbReference type="ARBA" id="ARBA00023110"/>
    </source>
</evidence>
<evidence type="ECO:0000256" key="7">
    <source>
        <dbReference type="SAM" id="Coils"/>
    </source>
</evidence>
<dbReference type="InterPro" id="IPR046357">
    <property type="entry name" value="PPIase_dom_sf"/>
</dbReference>
<dbReference type="Gene3D" id="1.10.8.1040">
    <property type="match status" value="1"/>
</dbReference>
<evidence type="ECO:0000256" key="3">
    <source>
        <dbReference type="ARBA" id="ARBA00022729"/>
    </source>
</evidence>
<feature type="chain" id="PRO_5038654070" description="peptidylprolyl isomerase" evidence="8">
    <location>
        <begin position="22"/>
        <end position="350"/>
    </location>
</feature>
<evidence type="ECO:0000256" key="8">
    <source>
        <dbReference type="SAM" id="SignalP"/>
    </source>
</evidence>
<dbReference type="EMBL" id="LTBA01000018">
    <property type="protein sequence ID" value="KYH34365.1"/>
    <property type="molecule type" value="Genomic_DNA"/>
</dbReference>